<dbReference type="RefSeq" id="WP_047575865.1">
    <property type="nucleotide sequence ID" value="NZ_JPQT01000108.1"/>
</dbReference>
<dbReference type="Pfam" id="PF08808">
    <property type="entry name" value="RES"/>
    <property type="match status" value="1"/>
</dbReference>
<reference evidence="2 3" key="1">
    <citation type="submission" date="2014-07" db="EMBL/GenBank/DDBJ databases">
        <title>Draft Genome Sequences of Environmental Pseudomonas syringae strains.</title>
        <authorList>
            <person name="Baltrus D.A."/>
            <person name="Berge O."/>
            <person name="Morris C."/>
        </authorList>
    </citation>
    <scope>NUCLEOTIDE SEQUENCE [LARGE SCALE GENOMIC DNA]</scope>
    <source>
        <strain evidence="2 3">CEB003</strain>
    </source>
</reference>
<accession>A0A085V5J3</accession>
<sequence>MTERVLWRISNVKDLSGIGGTKVSGRWHTKGHPVVYLADWPATSLLEVLVHLELSMDELPEHFTLLRVELPDSISVIDGHDHLNEDWQMDVLATRKIGDRWLQGEESLLYRVPTAIVPANCNYLFNPLHPDAASAKLTAFDFPADKRLF</sequence>
<proteinExistence type="predicted"/>
<evidence type="ECO:0000259" key="1">
    <source>
        <dbReference type="SMART" id="SM00953"/>
    </source>
</evidence>
<dbReference type="AlphaFoldDB" id="A0A085V5J3"/>
<evidence type="ECO:0000313" key="3">
    <source>
        <dbReference type="Proteomes" id="UP000028643"/>
    </source>
</evidence>
<dbReference type="PATRIC" id="fig|317.174.peg.3032"/>
<protein>
    <recommendedName>
        <fullName evidence="1">RES domain-containing protein</fullName>
    </recommendedName>
</protein>
<dbReference type="SMART" id="SM00953">
    <property type="entry name" value="RES"/>
    <property type="match status" value="1"/>
</dbReference>
<gene>
    <name evidence="2" type="ORF">IV02_14830</name>
</gene>
<dbReference type="Proteomes" id="UP000028643">
    <property type="component" value="Unassembled WGS sequence"/>
</dbReference>
<comment type="caution">
    <text evidence="2">The sequence shown here is derived from an EMBL/GenBank/DDBJ whole genome shotgun (WGS) entry which is preliminary data.</text>
</comment>
<dbReference type="InterPro" id="IPR014914">
    <property type="entry name" value="RES_dom"/>
</dbReference>
<name>A0A085V5J3_PSESX</name>
<evidence type="ECO:0000313" key="2">
    <source>
        <dbReference type="EMBL" id="KFE50706.1"/>
    </source>
</evidence>
<organism evidence="2 3">
    <name type="scientific">Pseudomonas syringae</name>
    <dbReference type="NCBI Taxonomy" id="317"/>
    <lineage>
        <taxon>Bacteria</taxon>
        <taxon>Pseudomonadati</taxon>
        <taxon>Pseudomonadota</taxon>
        <taxon>Gammaproteobacteria</taxon>
        <taxon>Pseudomonadales</taxon>
        <taxon>Pseudomonadaceae</taxon>
        <taxon>Pseudomonas</taxon>
    </lineage>
</organism>
<dbReference type="EMBL" id="JPQT01000108">
    <property type="protein sequence ID" value="KFE50706.1"/>
    <property type="molecule type" value="Genomic_DNA"/>
</dbReference>
<feature type="domain" description="RES" evidence="1">
    <location>
        <begin position="14"/>
        <end position="139"/>
    </location>
</feature>